<keyword evidence="3" id="KW-1185">Reference proteome</keyword>
<reference evidence="2" key="1">
    <citation type="journal article" date="2020" name="Fungal Divers.">
        <title>Resolving the Mortierellaceae phylogeny through synthesis of multi-gene phylogenetics and phylogenomics.</title>
        <authorList>
            <person name="Vandepol N."/>
            <person name="Liber J."/>
            <person name="Desiro A."/>
            <person name="Na H."/>
            <person name="Kennedy M."/>
            <person name="Barry K."/>
            <person name="Grigoriev I.V."/>
            <person name="Miller A.N."/>
            <person name="O'Donnell K."/>
            <person name="Stajich J.E."/>
            <person name="Bonito G."/>
        </authorList>
    </citation>
    <scope>NUCLEOTIDE SEQUENCE</scope>
    <source>
        <strain evidence="2">NRRL 2769</strain>
    </source>
</reference>
<dbReference type="EMBL" id="JAAAID010000683">
    <property type="protein sequence ID" value="KAG0014862.1"/>
    <property type="molecule type" value="Genomic_DNA"/>
</dbReference>
<proteinExistence type="predicted"/>
<dbReference type="Proteomes" id="UP000703661">
    <property type="component" value="Unassembled WGS sequence"/>
</dbReference>
<name>A0A9P6MW87_9FUNG</name>
<organism evidence="2 3">
    <name type="scientific">Entomortierella chlamydospora</name>
    <dbReference type="NCBI Taxonomy" id="101097"/>
    <lineage>
        <taxon>Eukaryota</taxon>
        <taxon>Fungi</taxon>
        <taxon>Fungi incertae sedis</taxon>
        <taxon>Mucoromycota</taxon>
        <taxon>Mortierellomycotina</taxon>
        <taxon>Mortierellomycetes</taxon>
        <taxon>Mortierellales</taxon>
        <taxon>Mortierellaceae</taxon>
        <taxon>Entomortierella</taxon>
    </lineage>
</organism>
<accession>A0A9P6MW87</accession>
<sequence>MIAKPQLIVVSRISVERDGGAGEGGSEGPSKKPNLPSKSLRSSQKTQHINMPLFKRSSKNQSSSAASTPVQTPSQTPRVSMQEDQRPLNPTGKATRDQVLSVLMSQTMGNGFSRTYVC</sequence>
<evidence type="ECO:0000313" key="2">
    <source>
        <dbReference type="EMBL" id="KAG0014862.1"/>
    </source>
</evidence>
<gene>
    <name evidence="2" type="ORF">BGZ80_010187</name>
</gene>
<evidence type="ECO:0000256" key="1">
    <source>
        <dbReference type="SAM" id="MobiDB-lite"/>
    </source>
</evidence>
<dbReference type="AlphaFoldDB" id="A0A9P6MW87"/>
<feature type="compositionally biased region" description="Polar residues" evidence="1">
    <location>
        <begin position="68"/>
        <end position="79"/>
    </location>
</feature>
<evidence type="ECO:0000313" key="3">
    <source>
        <dbReference type="Proteomes" id="UP000703661"/>
    </source>
</evidence>
<protein>
    <submittedName>
        <fullName evidence="2">Uncharacterized protein</fullName>
    </submittedName>
</protein>
<feature type="compositionally biased region" description="Polar residues" evidence="1">
    <location>
        <begin position="36"/>
        <end position="49"/>
    </location>
</feature>
<feature type="region of interest" description="Disordered" evidence="1">
    <location>
        <begin position="1"/>
        <end position="97"/>
    </location>
</feature>
<comment type="caution">
    <text evidence="2">The sequence shown here is derived from an EMBL/GenBank/DDBJ whole genome shotgun (WGS) entry which is preliminary data.</text>
</comment>